<comment type="caution">
    <text evidence="3">The sequence shown here is derived from an EMBL/GenBank/DDBJ whole genome shotgun (WGS) entry which is preliminary data.</text>
</comment>
<gene>
    <name evidence="3" type="ORF">Sjap_019103</name>
</gene>
<dbReference type="GO" id="GO:0016491">
    <property type="term" value="F:oxidoreductase activity"/>
    <property type="evidence" value="ECO:0007669"/>
    <property type="project" value="UniProtKB-KW"/>
</dbReference>
<dbReference type="EMBL" id="JBBNAE010000008">
    <property type="protein sequence ID" value="KAK9101849.1"/>
    <property type="molecule type" value="Genomic_DNA"/>
</dbReference>
<evidence type="ECO:0000256" key="1">
    <source>
        <dbReference type="RuleBase" id="RU003682"/>
    </source>
</evidence>
<feature type="domain" description="Fe2OG dioxygenase" evidence="2">
    <location>
        <begin position="62"/>
        <end position="163"/>
    </location>
</feature>
<accession>A0AAP0HZE1</accession>
<keyword evidence="1" id="KW-0479">Metal-binding</keyword>
<name>A0AAP0HZE1_9MAGN</name>
<comment type="similarity">
    <text evidence="1">Belongs to the iron/ascorbate-dependent oxidoreductase family.</text>
</comment>
<evidence type="ECO:0000313" key="4">
    <source>
        <dbReference type="Proteomes" id="UP001417504"/>
    </source>
</evidence>
<keyword evidence="4" id="KW-1185">Reference proteome</keyword>
<dbReference type="InterPro" id="IPR005123">
    <property type="entry name" value="Oxoglu/Fe-dep_dioxygenase_dom"/>
</dbReference>
<dbReference type="Gene3D" id="2.60.120.330">
    <property type="entry name" value="B-lactam Antibiotic, Isopenicillin N Synthase, Chain"/>
    <property type="match status" value="1"/>
</dbReference>
<dbReference type="PANTHER" id="PTHR47990">
    <property type="entry name" value="2-OXOGLUTARATE (2OG) AND FE(II)-DEPENDENT OXYGENASE SUPERFAMILY PROTEIN-RELATED"/>
    <property type="match status" value="1"/>
</dbReference>
<proteinExistence type="inferred from homology"/>
<dbReference type="InterPro" id="IPR050231">
    <property type="entry name" value="Iron_ascorbate_oxido_reductase"/>
</dbReference>
<dbReference type="Pfam" id="PF03171">
    <property type="entry name" value="2OG-FeII_Oxy"/>
    <property type="match status" value="1"/>
</dbReference>
<reference evidence="3 4" key="1">
    <citation type="submission" date="2024-01" db="EMBL/GenBank/DDBJ databases">
        <title>Genome assemblies of Stephania.</title>
        <authorList>
            <person name="Yang L."/>
        </authorList>
    </citation>
    <scope>NUCLEOTIDE SEQUENCE [LARGE SCALE GENOMIC DNA]</scope>
    <source>
        <strain evidence="3">QJT</strain>
        <tissue evidence="3">Leaf</tissue>
    </source>
</reference>
<keyword evidence="1" id="KW-0560">Oxidoreductase</keyword>
<protein>
    <recommendedName>
        <fullName evidence="2">Fe2OG dioxygenase domain-containing protein</fullName>
    </recommendedName>
</protein>
<keyword evidence="1" id="KW-0408">Iron</keyword>
<dbReference type="InterPro" id="IPR027443">
    <property type="entry name" value="IPNS-like_sf"/>
</dbReference>
<sequence>MGIDDVDIPEKAESFVKTLWPQGNPKFSEFICKAIGELDHMVRRMVLESLGVEKYYDKHIESTNHLLRVMKYKGPQTSEAKIGLNSHTDKNILTMLHQNQVAGLEVQTKDGEWFDVKPSLNSFIVMIGDSFLAWVNDSLHSPFHRVVMTGNDAQYSVGLFSVPKAGYMVKAPEELVDEEHPLLFKPFDHVKFLDFYYTPEGQRYESALKAYCGA</sequence>
<dbReference type="GO" id="GO:0046872">
    <property type="term" value="F:metal ion binding"/>
    <property type="evidence" value="ECO:0007669"/>
    <property type="project" value="UniProtKB-KW"/>
</dbReference>
<dbReference type="SUPFAM" id="SSF51197">
    <property type="entry name" value="Clavaminate synthase-like"/>
    <property type="match status" value="1"/>
</dbReference>
<evidence type="ECO:0000259" key="2">
    <source>
        <dbReference type="PROSITE" id="PS51471"/>
    </source>
</evidence>
<organism evidence="3 4">
    <name type="scientific">Stephania japonica</name>
    <dbReference type="NCBI Taxonomy" id="461633"/>
    <lineage>
        <taxon>Eukaryota</taxon>
        <taxon>Viridiplantae</taxon>
        <taxon>Streptophyta</taxon>
        <taxon>Embryophyta</taxon>
        <taxon>Tracheophyta</taxon>
        <taxon>Spermatophyta</taxon>
        <taxon>Magnoliopsida</taxon>
        <taxon>Ranunculales</taxon>
        <taxon>Menispermaceae</taxon>
        <taxon>Menispermoideae</taxon>
        <taxon>Cissampelideae</taxon>
        <taxon>Stephania</taxon>
    </lineage>
</organism>
<dbReference type="PROSITE" id="PS51471">
    <property type="entry name" value="FE2OG_OXY"/>
    <property type="match status" value="1"/>
</dbReference>
<evidence type="ECO:0000313" key="3">
    <source>
        <dbReference type="EMBL" id="KAK9101849.1"/>
    </source>
</evidence>
<dbReference type="Proteomes" id="UP001417504">
    <property type="component" value="Unassembled WGS sequence"/>
</dbReference>
<dbReference type="InterPro" id="IPR044861">
    <property type="entry name" value="IPNS-like_FE2OG_OXY"/>
</dbReference>
<dbReference type="AlphaFoldDB" id="A0AAP0HZE1"/>